<evidence type="ECO:0000313" key="1">
    <source>
        <dbReference type="EMBL" id="SEF24742.1"/>
    </source>
</evidence>
<evidence type="ECO:0000313" key="2">
    <source>
        <dbReference type="Proteomes" id="UP000198878"/>
    </source>
</evidence>
<protein>
    <submittedName>
        <fullName evidence="1">Uncharacterized protein</fullName>
    </submittedName>
</protein>
<dbReference type="EMBL" id="FNUJ01000002">
    <property type="protein sequence ID" value="SEF24742.1"/>
    <property type="molecule type" value="Genomic_DNA"/>
</dbReference>
<reference evidence="2" key="1">
    <citation type="submission" date="2016-10" db="EMBL/GenBank/DDBJ databases">
        <authorList>
            <person name="Varghese N."/>
            <person name="Submissions S."/>
        </authorList>
    </citation>
    <scope>NUCLEOTIDE SEQUENCE [LARGE SCALE GENOMIC DNA]</scope>
    <source>
        <strain evidence="2">DSM 44654</strain>
    </source>
</reference>
<dbReference type="AlphaFoldDB" id="A0A1H5QF32"/>
<keyword evidence="2" id="KW-1185">Reference proteome</keyword>
<accession>A0A1H5QF32</accession>
<proteinExistence type="predicted"/>
<organism evidence="1 2">
    <name type="scientific">Amycolatopsis pretoriensis</name>
    <dbReference type="NCBI Taxonomy" id="218821"/>
    <lineage>
        <taxon>Bacteria</taxon>
        <taxon>Bacillati</taxon>
        <taxon>Actinomycetota</taxon>
        <taxon>Actinomycetes</taxon>
        <taxon>Pseudonocardiales</taxon>
        <taxon>Pseudonocardiaceae</taxon>
        <taxon>Amycolatopsis</taxon>
    </lineage>
</organism>
<dbReference type="RefSeq" id="WP_143050951.1">
    <property type="nucleotide sequence ID" value="NZ_FNUJ01000002.1"/>
</dbReference>
<dbReference type="Proteomes" id="UP000198878">
    <property type="component" value="Unassembled WGS sequence"/>
</dbReference>
<name>A0A1H5QF32_9PSEU</name>
<gene>
    <name evidence="1" type="ORF">SAMN05421837_102842</name>
</gene>
<sequence>MVDAAVVSAVAGSVSALAGTASSIAAWRSALASRKAARESQEALGYATRPYLTFHTVRDNLPDAATTETVEIRNTAAFSAENVQVLVHDSNGRLVGSGGLPSMKAQTPNSWTPGAALQIELSGLTPLQNVGDTRSLTATIRASDVQRILRWEQQIRLVRKVLPPTDSDPRSLIDTEVYEVSEPRTIAKSG</sequence>